<name>A0ABW5R3Z0_9BACL</name>
<evidence type="ECO:0000256" key="6">
    <source>
        <dbReference type="SAM" id="Phobius"/>
    </source>
</evidence>
<evidence type="ECO:0000259" key="7">
    <source>
        <dbReference type="Pfam" id="PF04024"/>
    </source>
</evidence>
<dbReference type="PANTHER" id="PTHR33885">
    <property type="entry name" value="PHAGE SHOCK PROTEIN C"/>
    <property type="match status" value="1"/>
</dbReference>
<gene>
    <name evidence="8" type="ORF">ACFSW5_23330</name>
</gene>
<dbReference type="PANTHER" id="PTHR33885:SF3">
    <property type="entry name" value="PHAGE SHOCK PROTEIN C"/>
    <property type="match status" value="1"/>
</dbReference>
<keyword evidence="2" id="KW-1003">Cell membrane</keyword>
<accession>A0ABW5R3Z0</accession>
<feature type="domain" description="Phage shock protein PspC N-terminal" evidence="7">
    <location>
        <begin position="2"/>
        <end position="60"/>
    </location>
</feature>
<evidence type="ECO:0000256" key="4">
    <source>
        <dbReference type="ARBA" id="ARBA00022989"/>
    </source>
</evidence>
<dbReference type="Proteomes" id="UP001597493">
    <property type="component" value="Unassembled WGS sequence"/>
</dbReference>
<keyword evidence="4 6" id="KW-1133">Transmembrane helix</keyword>
<comment type="caution">
    <text evidence="8">The sequence shown here is derived from an EMBL/GenBank/DDBJ whole genome shotgun (WGS) entry which is preliminary data.</text>
</comment>
<sequence length="165" mass="17757">MKKLYRSRRKKMLFGICGGLSDMLNIDVTLLRILLIVLALFTSGAAILAYILAGIVIPKEPDYFSGYGPGGYNGGYGNYGGGYNQYGTGGGYYGKGGHGPGYGHGPEFGHGPNYGGAYKNPPFGGETPQSTGNFDSMMDDLEKKALRKEIEELKAKLAKYEKGEF</sequence>
<dbReference type="InterPro" id="IPR052027">
    <property type="entry name" value="PspC"/>
</dbReference>
<keyword evidence="9" id="KW-1185">Reference proteome</keyword>
<evidence type="ECO:0000313" key="8">
    <source>
        <dbReference type="EMBL" id="MFD2663197.1"/>
    </source>
</evidence>
<evidence type="ECO:0000256" key="1">
    <source>
        <dbReference type="ARBA" id="ARBA00004162"/>
    </source>
</evidence>
<organism evidence="8 9">
    <name type="scientific">Paenibacillus thailandensis</name>
    <dbReference type="NCBI Taxonomy" id="393250"/>
    <lineage>
        <taxon>Bacteria</taxon>
        <taxon>Bacillati</taxon>
        <taxon>Bacillota</taxon>
        <taxon>Bacilli</taxon>
        <taxon>Bacillales</taxon>
        <taxon>Paenibacillaceae</taxon>
        <taxon>Paenibacillus</taxon>
    </lineage>
</organism>
<evidence type="ECO:0000313" key="9">
    <source>
        <dbReference type="Proteomes" id="UP001597493"/>
    </source>
</evidence>
<evidence type="ECO:0000256" key="2">
    <source>
        <dbReference type="ARBA" id="ARBA00022475"/>
    </source>
</evidence>
<protein>
    <submittedName>
        <fullName evidence="8">PspC domain-containing protein</fullName>
    </submittedName>
</protein>
<dbReference type="EMBL" id="JBHUMY010000038">
    <property type="protein sequence ID" value="MFD2663197.1"/>
    <property type="molecule type" value="Genomic_DNA"/>
</dbReference>
<dbReference type="InterPro" id="IPR007168">
    <property type="entry name" value="Phageshock_PspC_N"/>
</dbReference>
<evidence type="ECO:0000256" key="5">
    <source>
        <dbReference type="ARBA" id="ARBA00023136"/>
    </source>
</evidence>
<dbReference type="Pfam" id="PF04024">
    <property type="entry name" value="PspC"/>
    <property type="match status" value="1"/>
</dbReference>
<reference evidence="9" key="1">
    <citation type="journal article" date="2019" name="Int. J. Syst. Evol. Microbiol.">
        <title>The Global Catalogue of Microorganisms (GCM) 10K type strain sequencing project: providing services to taxonomists for standard genome sequencing and annotation.</title>
        <authorList>
            <consortium name="The Broad Institute Genomics Platform"/>
            <consortium name="The Broad Institute Genome Sequencing Center for Infectious Disease"/>
            <person name="Wu L."/>
            <person name="Ma J."/>
        </authorList>
    </citation>
    <scope>NUCLEOTIDE SEQUENCE [LARGE SCALE GENOMIC DNA]</scope>
    <source>
        <strain evidence="9">TISTR 1827</strain>
    </source>
</reference>
<proteinExistence type="predicted"/>
<keyword evidence="5 6" id="KW-0472">Membrane</keyword>
<dbReference type="RefSeq" id="WP_379278725.1">
    <property type="nucleotide sequence ID" value="NZ_JBHUGT010000020.1"/>
</dbReference>
<comment type="subcellular location">
    <subcellularLocation>
        <location evidence="1">Cell membrane</location>
        <topology evidence="1">Single-pass membrane protein</topology>
    </subcellularLocation>
</comment>
<feature type="transmembrane region" description="Helical" evidence="6">
    <location>
        <begin position="35"/>
        <end position="57"/>
    </location>
</feature>
<evidence type="ECO:0000256" key="3">
    <source>
        <dbReference type="ARBA" id="ARBA00022692"/>
    </source>
</evidence>
<keyword evidence="3 6" id="KW-0812">Transmembrane</keyword>